<accession>A0A816BVQ4</accession>
<reference evidence="2" key="1">
    <citation type="submission" date="2021-02" db="EMBL/GenBank/DDBJ databases">
        <authorList>
            <person name="Nowell W R."/>
        </authorList>
    </citation>
    <scope>NUCLEOTIDE SEQUENCE</scope>
</reference>
<name>A0A816BVQ4_9BILA</name>
<keyword evidence="1" id="KW-0472">Membrane</keyword>
<evidence type="ECO:0000313" key="2">
    <source>
        <dbReference type="EMBL" id="CAF1615434.1"/>
    </source>
</evidence>
<evidence type="ECO:0000313" key="3">
    <source>
        <dbReference type="EMBL" id="CAF5173739.1"/>
    </source>
</evidence>
<protein>
    <submittedName>
        <fullName evidence="2">Uncharacterized protein</fullName>
    </submittedName>
</protein>
<feature type="transmembrane region" description="Helical" evidence="1">
    <location>
        <begin position="68"/>
        <end position="91"/>
    </location>
</feature>
<comment type="caution">
    <text evidence="2">The sequence shown here is derived from an EMBL/GenBank/DDBJ whole genome shotgun (WGS) entry which is preliminary data.</text>
</comment>
<organism evidence="2 4">
    <name type="scientific">Rotaria magnacalcarata</name>
    <dbReference type="NCBI Taxonomy" id="392030"/>
    <lineage>
        <taxon>Eukaryota</taxon>
        <taxon>Metazoa</taxon>
        <taxon>Spiralia</taxon>
        <taxon>Gnathifera</taxon>
        <taxon>Rotifera</taxon>
        <taxon>Eurotatoria</taxon>
        <taxon>Bdelloidea</taxon>
        <taxon>Philodinida</taxon>
        <taxon>Philodinidae</taxon>
        <taxon>Rotaria</taxon>
    </lineage>
</organism>
<keyword evidence="1" id="KW-1133">Transmembrane helix</keyword>
<evidence type="ECO:0000256" key="1">
    <source>
        <dbReference type="SAM" id="Phobius"/>
    </source>
</evidence>
<dbReference type="Proteomes" id="UP000681720">
    <property type="component" value="Unassembled WGS sequence"/>
</dbReference>
<gene>
    <name evidence="3" type="ORF">GIL414_LOCUS67061</name>
    <name evidence="2" type="ORF">KQP761_LOCUS23943</name>
</gene>
<keyword evidence="1" id="KW-0812">Transmembrane</keyword>
<proteinExistence type="predicted"/>
<dbReference type="EMBL" id="CAJOBJ010324633">
    <property type="protein sequence ID" value="CAF5173739.1"/>
    <property type="molecule type" value="Genomic_DNA"/>
</dbReference>
<evidence type="ECO:0000313" key="4">
    <source>
        <dbReference type="Proteomes" id="UP000663834"/>
    </source>
</evidence>
<dbReference type="EMBL" id="CAJNOW010012872">
    <property type="protein sequence ID" value="CAF1615434.1"/>
    <property type="molecule type" value="Genomic_DNA"/>
</dbReference>
<dbReference type="Proteomes" id="UP000663834">
    <property type="component" value="Unassembled WGS sequence"/>
</dbReference>
<feature type="transmembrane region" description="Helical" evidence="1">
    <location>
        <begin position="154"/>
        <end position="176"/>
    </location>
</feature>
<dbReference type="AlphaFoldDB" id="A0A816BVQ4"/>
<sequence>MVIIPLASIIQIRAASFSSSSKSSWLSLLQPQLFKVQRHHFDHHRFRHDHNHRGYHCSSLNYSNSSGIIFIIIVFVMIIIIMVIIAPASIIQSRAPSFSLSSFSLSSKSSWLSLRCVQKLKLVEQHYHHHRNHHLQYDHGYHCSSLNYSKSSSIIFIINKIIMVIIAPASIVQIRAASFSLSSVSS</sequence>